<name>A0A7K1FTK6_9ACTN</name>
<evidence type="ECO:0000313" key="16">
    <source>
        <dbReference type="EMBL" id="MTD16719.1"/>
    </source>
</evidence>
<dbReference type="Gene3D" id="3.90.1200.10">
    <property type="match status" value="1"/>
</dbReference>
<keyword evidence="11" id="KW-0320">Glycogen biosynthesis</keyword>
<dbReference type="InterPro" id="IPR011009">
    <property type="entry name" value="Kinase-like_dom_sf"/>
</dbReference>
<proteinExistence type="inferred from homology"/>
<evidence type="ECO:0000256" key="9">
    <source>
        <dbReference type="ARBA" id="ARBA00022777"/>
    </source>
</evidence>
<evidence type="ECO:0000256" key="6">
    <source>
        <dbReference type="ARBA" id="ARBA00022600"/>
    </source>
</evidence>
<evidence type="ECO:0000256" key="7">
    <source>
        <dbReference type="ARBA" id="ARBA00022679"/>
    </source>
</evidence>
<evidence type="ECO:0000256" key="14">
    <source>
        <dbReference type="ARBA" id="ARBA00049067"/>
    </source>
</evidence>
<dbReference type="Proteomes" id="UP000460221">
    <property type="component" value="Unassembled WGS sequence"/>
</dbReference>
<keyword evidence="12" id="KW-0119">Carbohydrate metabolism</keyword>
<organism evidence="16 17">
    <name type="scientific">Nakamurella alba</name>
    <dbReference type="NCBI Taxonomy" id="2665158"/>
    <lineage>
        <taxon>Bacteria</taxon>
        <taxon>Bacillati</taxon>
        <taxon>Actinomycetota</taxon>
        <taxon>Actinomycetes</taxon>
        <taxon>Nakamurellales</taxon>
        <taxon>Nakamurellaceae</taxon>
        <taxon>Nakamurella</taxon>
    </lineage>
</organism>
<sequence>MIGLLEHWLPEQRWFAGRGRERGPIRVVSRTPVAKVRGDAEVELVLLEIDISVGGTPTVQRYQLWLGWHPWLPQILDHARIGSAGNWTAYDALHDSEVSALLLQHLAAGAVVGDLRFEPEPGTVIDTTAPGLPIGAEQSNTSIVYGQSSILKMFRRLEPGPNPDAEVHRALHAIGGKHVATPLGTLTGIVDGVDTTLGVLMTFFAGSAEGWAMATTSVRDLMAEGDLRADEVGGDFAAESLRLGKAVAEVHADLATAFGTAELTDAERAHLAAGMAESAKATALLVPEVEAALEPVLETFARFAADPTPLTVQRIHGDLHLGQTLRVLVGGWAILDFEGEPAKPLAYRRALYSPLKDIAGMLRSFDYAAHHSLVGRAPDGQHQYRATEWARRNRAAFCEGYASVAGSDPRDHPAVLAAFELDKAVYEVAYEYGHRPAWVPIPLQAINRLITSNGGRS</sequence>
<dbReference type="Pfam" id="PF18085">
    <property type="entry name" value="Mak_N_cap"/>
    <property type="match status" value="1"/>
</dbReference>
<keyword evidence="6" id="KW-0321">Glycogen metabolism</keyword>
<dbReference type="EC" id="2.7.1.175" evidence="4"/>
<comment type="catalytic activity">
    <reaction evidence="14">
        <text>D-maltose + ATP = alpha-maltose 1-phosphate + ADP + H(+)</text>
        <dbReference type="Rhea" id="RHEA:31915"/>
        <dbReference type="ChEBI" id="CHEBI:15378"/>
        <dbReference type="ChEBI" id="CHEBI:17306"/>
        <dbReference type="ChEBI" id="CHEBI:30616"/>
        <dbReference type="ChEBI" id="CHEBI:63576"/>
        <dbReference type="ChEBI" id="CHEBI:456216"/>
        <dbReference type="EC" id="2.7.1.175"/>
    </reaction>
</comment>
<evidence type="ECO:0000256" key="3">
    <source>
        <dbReference type="ARBA" id="ARBA00011245"/>
    </source>
</evidence>
<evidence type="ECO:0000256" key="12">
    <source>
        <dbReference type="ARBA" id="ARBA00023277"/>
    </source>
</evidence>
<dbReference type="SUPFAM" id="SSF56112">
    <property type="entry name" value="Protein kinase-like (PK-like)"/>
    <property type="match status" value="1"/>
</dbReference>
<protein>
    <recommendedName>
        <fullName evidence="5">Maltokinase</fullName>
        <ecNumber evidence="4">2.7.1.175</ecNumber>
    </recommendedName>
    <alternativeName>
        <fullName evidence="13">Maltose-1-phosphate synthase</fullName>
    </alternativeName>
</protein>
<evidence type="ECO:0000256" key="4">
    <source>
        <dbReference type="ARBA" id="ARBA00011962"/>
    </source>
</evidence>
<keyword evidence="8" id="KW-0547">Nucleotide-binding</keyword>
<dbReference type="InterPro" id="IPR040999">
    <property type="entry name" value="Mak_N_cap"/>
</dbReference>
<comment type="subunit">
    <text evidence="3">Monomer.</text>
</comment>
<dbReference type="UniPathway" id="UPA00164"/>
<evidence type="ECO:0000256" key="1">
    <source>
        <dbReference type="ARBA" id="ARBA00004964"/>
    </source>
</evidence>
<comment type="similarity">
    <text evidence="2">Belongs to the aminoglycoside phosphotransferase family.</text>
</comment>
<reference evidence="16 17" key="1">
    <citation type="submission" date="2019-11" db="EMBL/GenBank/DDBJ databases">
        <authorList>
            <person name="Jiang L.-Q."/>
        </authorList>
    </citation>
    <scope>NUCLEOTIDE SEQUENCE [LARGE SCALE GENOMIC DNA]</scope>
    <source>
        <strain evidence="16 17">YIM 132087</strain>
    </source>
</reference>
<evidence type="ECO:0000256" key="13">
    <source>
        <dbReference type="ARBA" id="ARBA00031251"/>
    </source>
</evidence>
<comment type="caution">
    <text evidence="16">The sequence shown here is derived from an EMBL/GenBank/DDBJ whole genome shotgun (WGS) entry which is preliminary data.</text>
</comment>
<dbReference type="GO" id="GO:0016301">
    <property type="term" value="F:kinase activity"/>
    <property type="evidence" value="ECO:0007669"/>
    <property type="project" value="UniProtKB-KW"/>
</dbReference>
<evidence type="ECO:0000313" key="17">
    <source>
        <dbReference type="Proteomes" id="UP000460221"/>
    </source>
</evidence>
<dbReference type="GO" id="GO:0005524">
    <property type="term" value="F:ATP binding"/>
    <property type="evidence" value="ECO:0007669"/>
    <property type="project" value="UniProtKB-KW"/>
</dbReference>
<evidence type="ECO:0000256" key="11">
    <source>
        <dbReference type="ARBA" id="ARBA00023056"/>
    </source>
</evidence>
<evidence type="ECO:0000256" key="8">
    <source>
        <dbReference type="ARBA" id="ARBA00022741"/>
    </source>
</evidence>
<gene>
    <name evidence="16" type="ORF">GIS00_22540</name>
</gene>
<accession>A0A7K1FTK6</accession>
<keyword evidence="17" id="KW-1185">Reference proteome</keyword>
<dbReference type="EMBL" id="WLYK01000011">
    <property type="protein sequence ID" value="MTD16719.1"/>
    <property type="molecule type" value="Genomic_DNA"/>
</dbReference>
<dbReference type="GO" id="GO:0005978">
    <property type="term" value="P:glycogen biosynthetic process"/>
    <property type="evidence" value="ECO:0007669"/>
    <property type="project" value="UniProtKB-UniPathway"/>
</dbReference>
<evidence type="ECO:0000256" key="10">
    <source>
        <dbReference type="ARBA" id="ARBA00022840"/>
    </source>
</evidence>
<dbReference type="AlphaFoldDB" id="A0A7K1FTK6"/>
<evidence type="ECO:0000259" key="15">
    <source>
        <dbReference type="Pfam" id="PF18085"/>
    </source>
</evidence>
<evidence type="ECO:0000256" key="5">
    <source>
        <dbReference type="ARBA" id="ARBA00013882"/>
    </source>
</evidence>
<evidence type="ECO:0000256" key="2">
    <source>
        <dbReference type="ARBA" id="ARBA00006219"/>
    </source>
</evidence>
<keyword evidence="10" id="KW-0067">ATP-binding</keyword>
<feature type="domain" description="Maltokinase N-terminal cap" evidence="15">
    <location>
        <begin position="8"/>
        <end position="95"/>
    </location>
</feature>
<keyword evidence="9" id="KW-0418">Kinase</keyword>
<keyword evidence="7 16" id="KW-0808">Transferase</keyword>
<comment type="pathway">
    <text evidence="1">Glycan biosynthesis; glycogen biosynthesis.</text>
</comment>